<keyword evidence="2 5" id="KW-0378">Hydrolase</keyword>
<evidence type="ECO:0000313" key="5">
    <source>
        <dbReference type="EMBL" id="RMB85353.1"/>
    </source>
</evidence>
<name>A0A3M0IF11_9ACTN</name>
<keyword evidence="3" id="KW-0732">Signal</keyword>
<keyword evidence="5" id="KW-0858">Xylan degradation</keyword>
<dbReference type="SUPFAM" id="SSF88713">
    <property type="entry name" value="Glycoside hydrolase/deacetylase"/>
    <property type="match status" value="1"/>
</dbReference>
<evidence type="ECO:0000313" key="6">
    <source>
        <dbReference type="Proteomes" id="UP000270471"/>
    </source>
</evidence>
<organism evidence="5 6">
    <name type="scientific">Streptomyces shenzhenensis</name>
    <dbReference type="NCBI Taxonomy" id="943815"/>
    <lineage>
        <taxon>Bacteria</taxon>
        <taxon>Bacillati</taxon>
        <taxon>Actinomycetota</taxon>
        <taxon>Actinomycetes</taxon>
        <taxon>Kitasatosporales</taxon>
        <taxon>Streptomycetaceae</taxon>
        <taxon>Streptomyces</taxon>
    </lineage>
</organism>
<accession>A0A3M0IF11</accession>
<dbReference type="GO" id="GO:0016798">
    <property type="term" value="F:hydrolase activity, acting on glycosyl bonds"/>
    <property type="evidence" value="ECO:0007669"/>
    <property type="project" value="UniProtKB-KW"/>
</dbReference>
<dbReference type="CDD" id="cd10917">
    <property type="entry name" value="CE4_NodB_like_6s_7s"/>
    <property type="match status" value="1"/>
</dbReference>
<feature type="chain" id="PRO_5039323796" evidence="3">
    <location>
        <begin position="21"/>
        <end position="261"/>
    </location>
</feature>
<feature type="signal peptide" evidence="3">
    <location>
        <begin position="1"/>
        <end position="20"/>
    </location>
</feature>
<dbReference type="AlphaFoldDB" id="A0A3M0IF11"/>
<evidence type="ECO:0000256" key="3">
    <source>
        <dbReference type="SAM" id="SignalP"/>
    </source>
</evidence>
<keyword evidence="5" id="KW-0624">Polysaccharide degradation</keyword>
<evidence type="ECO:0000256" key="1">
    <source>
        <dbReference type="ARBA" id="ARBA00022723"/>
    </source>
</evidence>
<evidence type="ECO:0000259" key="4">
    <source>
        <dbReference type="PROSITE" id="PS51677"/>
    </source>
</evidence>
<sequence length="261" mass="27883">MAARALRRRTVTLMTGTVLAAVASTAPLQAASATPAGGTRPPPVDCRVTPCVALTFDDGPSDYTPAVLGALERQHAVATFFLIGPHALRLRADVLREGRDGDAIGDHTVTHPHLTLVPPARVRYELETAARQIASVTGHRPTIFRPPFGAWNAKVRAAAAAAGLAVVTWNVDPRDWQHHDTRLIERSVLARVRPGGIVVLHDRYATTPPAVPYLLRALTARGYALVTVPQLFATSGGMRPGVVYRHGPTPENGRVEHGAVS</sequence>
<evidence type="ECO:0000256" key="2">
    <source>
        <dbReference type="ARBA" id="ARBA00022801"/>
    </source>
</evidence>
<dbReference type="GO" id="GO:0046872">
    <property type="term" value="F:metal ion binding"/>
    <property type="evidence" value="ECO:0007669"/>
    <property type="project" value="UniProtKB-KW"/>
</dbReference>
<dbReference type="Pfam" id="PF01522">
    <property type="entry name" value="Polysacc_deac_1"/>
    <property type="match status" value="1"/>
</dbReference>
<dbReference type="PANTHER" id="PTHR10587:SF133">
    <property type="entry name" value="CHITIN DEACETYLASE 1-RELATED"/>
    <property type="match status" value="1"/>
</dbReference>
<dbReference type="OrthoDB" id="3521160at2"/>
<dbReference type="InterPro" id="IPR002509">
    <property type="entry name" value="NODB_dom"/>
</dbReference>
<feature type="domain" description="NodB homology" evidence="4">
    <location>
        <begin position="50"/>
        <end position="226"/>
    </location>
</feature>
<dbReference type="PROSITE" id="PS51677">
    <property type="entry name" value="NODB"/>
    <property type="match status" value="1"/>
</dbReference>
<keyword evidence="1" id="KW-0479">Metal-binding</keyword>
<dbReference type="PANTHER" id="PTHR10587">
    <property type="entry name" value="GLYCOSYL TRANSFERASE-RELATED"/>
    <property type="match status" value="1"/>
</dbReference>
<dbReference type="GO" id="GO:0016810">
    <property type="term" value="F:hydrolase activity, acting on carbon-nitrogen (but not peptide) bonds"/>
    <property type="evidence" value="ECO:0007669"/>
    <property type="project" value="InterPro"/>
</dbReference>
<keyword evidence="5" id="KW-0119">Carbohydrate metabolism</keyword>
<protein>
    <submittedName>
        <fullName evidence="5">Xylanase</fullName>
    </submittedName>
</protein>
<comment type="caution">
    <text evidence="5">The sequence shown here is derived from an EMBL/GenBank/DDBJ whole genome shotgun (WGS) entry which is preliminary data.</text>
</comment>
<keyword evidence="5" id="KW-0326">Glycosidase</keyword>
<proteinExistence type="predicted"/>
<dbReference type="Gene3D" id="3.20.20.370">
    <property type="entry name" value="Glycoside hydrolase/deacetylase"/>
    <property type="match status" value="1"/>
</dbReference>
<dbReference type="InterPro" id="IPR050248">
    <property type="entry name" value="Polysacc_deacetylase_ArnD"/>
</dbReference>
<dbReference type="InterPro" id="IPR011330">
    <property type="entry name" value="Glyco_hydro/deAcase_b/a-brl"/>
</dbReference>
<dbReference type="EMBL" id="PENI01000007">
    <property type="protein sequence ID" value="RMB85353.1"/>
    <property type="molecule type" value="Genomic_DNA"/>
</dbReference>
<keyword evidence="6" id="KW-1185">Reference proteome</keyword>
<dbReference type="Proteomes" id="UP000270471">
    <property type="component" value="Unassembled WGS sequence"/>
</dbReference>
<gene>
    <name evidence="5" type="ORF">CTZ28_14585</name>
</gene>
<dbReference type="GO" id="GO:0045493">
    <property type="term" value="P:xylan catabolic process"/>
    <property type="evidence" value="ECO:0007669"/>
    <property type="project" value="UniProtKB-KW"/>
</dbReference>
<reference evidence="5 6" key="1">
    <citation type="submission" date="2017-11" db="EMBL/GenBank/DDBJ databases">
        <title>Draft genome of actinobacteria isolated from guarana (Paullinia cupana (Mart.) Ducke.</title>
        <authorList>
            <person name="Siqueira K.A."/>
            <person name="Liotti R.G."/>
            <person name="Mendes T.A.O."/>
            <person name="Soares M.A."/>
        </authorList>
    </citation>
    <scope>NUCLEOTIDE SEQUENCE [LARGE SCALE GENOMIC DNA]</scope>
    <source>
        <strain evidence="5 6">193</strain>
    </source>
</reference>
<dbReference type="GO" id="GO:0016020">
    <property type="term" value="C:membrane"/>
    <property type="evidence" value="ECO:0007669"/>
    <property type="project" value="TreeGrafter"/>
</dbReference>